<reference evidence="2" key="1">
    <citation type="submission" date="2017-02" db="EMBL/GenBank/DDBJ databases">
        <title>Delving into the versatile metabolic prowess of the omnipresent phylum Bacteroidetes.</title>
        <authorList>
            <person name="Nobu M.K."/>
            <person name="Mei R."/>
            <person name="Narihiro T."/>
            <person name="Kuroda K."/>
            <person name="Liu W.-T."/>
        </authorList>
    </citation>
    <scope>NUCLEOTIDE SEQUENCE</scope>
    <source>
        <strain evidence="2">ADurb.Bin131</strain>
    </source>
</reference>
<dbReference type="SUPFAM" id="SSF51658">
    <property type="entry name" value="Xylose isomerase-like"/>
    <property type="match status" value="1"/>
</dbReference>
<evidence type="ECO:0000259" key="1">
    <source>
        <dbReference type="Pfam" id="PF01261"/>
    </source>
</evidence>
<dbReference type="InterPro" id="IPR013022">
    <property type="entry name" value="Xyl_isomerase-like_TIM-brl"/>
</dbReference>
<dbReference type="AlphaFoldDB" id="A0A1V6C5X8"/>
<gene>
    <name evidence="2" type="ORF">BWX89_01397</name>
</gene>
<feature type="domain" description="Xylose isomerase-like TIM barrel" evidence="1">
    <location>
        <begin position="18"/>
        <end position="256"/>
    </location>
</feature>
<proteinExistence type="predicted"/>
<dbReference type="InterPro" id="IPR050312">
    <property type="entry name" value="IolE/XylAMocC-like"/>
</dbReference>
<dbReference type="GO" id="GO:0016853">
    <property type="term" value="F:isomerase activity"/>
    <property type="evidence" value="ECO:0007669"/>
    <property type="project" value="UniProtKB-KW"/>
</dbReference>
<accession>A0A1V6C5X8</accession>
<dbReference type="InterPro" id="IPR036237">
    <property type="entry name" value="Xyl_isomerase-like_sf"/>
</dbReference>
<organism evidence="2">
    <name type="scientific">candidate division TA06 bacterium ADurb.Bin131</name>
    <dbReference type="NCBI Taxonomy" id="1852827"/>
    <lineage>
        <taxon>Bacteria</taxon>
        <taxon>Bacteria division TA06</taxon>
    </lineage>
</organism>
<comment type="caution">
    <text evidence="2">The sequence shown here is derived from an EMBL/GenBank/DDBJ whole genome shotgun (WGS) entry which is preliminary data.</text>
</comment>
<keyword evidence="2" id="KW-0413">Isomerase</keyword>
<dbReference type="Proteomes" id="UP000485562">
    <property type="component" value="Unassembled WGS sequence"/>
</dbReference>
<dbReference type="Gene3D" id="3.20.20.150">
    <property type="entry name" value="Divalent-metal-dependent TIM barrel enzymes"/>
    <property type="match status" value="1"/>
</dbReference>
<dbReference type="EMBL" id="MWDQ01000136">
    <property type="protein sequence ID" value="OQB72261.1"/>
    <property type="molecule type" value="Genomic_DNA"/>
</dbReference>
<evidence type="ECO:0000313" key="2">
    <source>
        <dbReference type="EMBL" id="OQB72261.1"/>
    </source>
</evidence>
<sequence length="298" mass="33978">MYYTGFADEAAPDIDGQIRATKELGWKYIEARSIDGTNLTMVDDKKFDEVVAKLEEAGIKINCFGSGIANWSQKITEPPDPSYEEMKRAIPRMKRLDVKMIRIMSFAIPDEVLDVDWSKETIKRIKTIVKMAEDAGVLCVHENCSGWGSLSWEHTLRLLEGVNSPALKLVYDTGNPLFHPDVRGEKPYKMQDPWEFYIHVKEYVVYIHIKDGYVREDGKHVCTFPGEGNGKVREILTDLFASGYDGGISIEPHMAVVYHDPSVKSEAEARYKNYIEYGKRIEKLVSEIKGSLEKEDKK</sequence>
<protein>
    <submittedName>
        <fullName evidence="2">Xylose isomerase-like TIM barrel</fullName>
    </submittedName>
</protein>
<dbReference type="Pfam" id="PF01261">
    <property type="entry name" value="AP_endonuc_2"/>
    <property type="match status" value="1"/>
</dbReference>
<name>A0A1V6C5X8_UNCT6</name>
<dbReference type="PANTHER" id="PTHR12110">
    <property type="entry name" value="HYDROXYPYRUVATE ISOMERASE"/>
    <property type="match status" value="1"/>
</dbReference>